<protein>
    <submittedName>
        <fullName evidence="3">Uncharacterized protein</fullName>
    </submittedName>
</protein>
<evidence type="ECO:0000313" key="2">
    <source>
        <dbReference type="EMBL" id="KRY73103.1"/>
    </source>
</evidence>
<name>A0A0V1IYJ3_TRIPS</name>
<dbReference type="Proteomes" id="UP000054805">
    <property type="component" value="Unassembled WGS sequence"/>
</dbReference>
<dbReference type="Proteomes" id="UP000054632">
    <property type="component" value="Unassembled WGS sequence"/>
</dbReference>
<evidence type="ECO:0000313" key="3">
    <source>
        <dbReference type="EMBL" id="KRZ27780.1"/>
    </source>
</evidence>
<gene>
    <name evidence="2" type="ORF">T4A_12494</name>
    <name evidence="3" type="ORF">T4B_3380</name>
    <name evidence="4" type="ORF">T4C_1644</name>
</gene>
<dbReference type="Proteomes" id="UP000054826">
    <property type="component" value="Unassembled WGS sequence"/>
</dbReference>
<feature type="compositionally biased region" description="Low complexity" evidence="1">
    <location>
        <begin position="98"/>
        <end position="107"/>
    </location>
</feature>
<dbReference type="EMBL" id="JYDS01000066">
    <property type="protein sequence ID" value="KRZ27780.1"/>
    <property type="molecule type" value="Genomic_DNA"/>
</dbReference>
<evidence type="ECO:0000313" key="6">
    <source>
        <dbReference type="Proteomes" id="UP000054805"/>
    </source>
</evidence>
<sequence length="117" mass="12914">MKRLTSSLFAFPDLRPTSATLLAKSQIDWSFRWRSPLKRISSWIGDSLLSRRRLSSCQEISHADPGGKSSRRTASVISRRALATWRADGTSLTRKKSSTVSSHSVGSIPGEKAVSRP</sequence>
<dbReference type="EMBL" id="JYDR01000037">
    <property type="protein sequence ID" value="KRY73103.1"/>
    <property type="molecule type" value="Genomic_DNA"/>
</dbReference>
<feature type="region of interest" description="Disordered" evidence="1">
    <location>
        <begin position="88"/>
        <end position="117"/>
    </location>
</feature>
<accession>A0A0V1IYJ3</accession>
<reference evidence="5 6" key="1">
    <citation type="submission" date="2015-01" db="EMBL/GenBank/DDBJ databases">
        <title>Evolution of Trichinella species and genotypes.</title>
        <authorList>
            <person name="Korhonen P.K."/>
            <person name="Edoardo P."/>
            <person name="Giuseppe L.R."/>
            <person name="Gasser R.B."/>
        </authorList>
    </citation>
    <scope>NUCLEOTIDE SEQUENCE [LARGE SCALE GENOMIC DNA]</scope>
    <source>
        <strain evidence="2">ISS13</strain>
        <strain evidence="4">ISS176</strain>
        <strain evidence="3">ISS588</strain>
    </source>
</reference>
<proteinExistence type="predicted"/>
<organism evidence="3 6">
    <name type="scientific">Trichinella pseudospiralis</name>
    <name type="common">Parasitic roundworm</name>
    <dbReference type="NCBI Taxonomy" id="6337"/>
    <lineage>
        <taxon>Eukaryota</taxon>
        <taxon>Metazoa</taxon>
        <taxon>Ecdysozoa</taxon>
        <taxon>Nematoda</taxon>
        <taxon>Enoplea</taxon>
        <taxon>Dorylaimia</taxon>
        <taxon>Trichinellida</taxon>
        <taxon>Trichinellidae</taxon>
        <taxon>Trichinella</taxon>
    </lineage>
</organism>
<evidence type="ECO:0000313" key="5">
    <source>
        <dbReference type="Proteomes" id="UP000054632"/>
    </source>
</evidence>
<comment type="caution">
    <text evidence="3">The sequence shown here is derived from an EMBL/GenBank/DDBJ whole genome shotgun (WGS) entry which is preliminary data.</text>
</comment>
<dbReference type="EMBL" id="JYDV01000037">
    <property type="protein sequence ID" value="KRZ39188.1"/>
    <property type="molecule type" value="Genomic_DNA"/>
</dbReference>
<evidence type="ECO:0000256" key="1">
    <source>
        <dbReference type="SAM" id="MobiDB-lite"/>
    </source>
</evidence>
<dbReference type="AlphaFoldDB" id="A0A0V1IYJ3"/>
<keyword evidence="6" id="KW-1185">Reference proteome</keyword>
<evidence type="ECO:0000313" key="4">
    <source>
        <dbReference type="EMBL" id="KRZ39188.1"/>
    </source>
</evidence>